<dbReference type="PANTHER" id="PTHR37839:SF1">
    <property type="entry name" value="NA(+)-TRANSLOCATING NADH-QUINONE REDUCTASE SUBUNIT A"/>
    <property type="match status" value="1"/>
</dbReference>
<protein>
    <recommendedName>
        <fullName evidence="1">Na(+)-translocating NADH-quinone reductase subunit A</fullName>
        <shortName evidence="1">Na(+)-NQR subunit A</shortName>
        <shortName evidence="1">Na(+)-translocating NQR subunit A</shortName>
        <ecNumber evidence="1">7.2.1.1</ecNumber>
    </recommendedName>
    <alternativeName>
        <fullName evidence="1">NQR complex subunit A</fullName>
    </alternativeName>
    <alternativeName>
        <fullName evidence="1">NQR-1 subunit A</fullName>
    </alternativeName>
</protein>
<dbReference type="Pfam" id="PF05896">
    <property type="entry name" value="NQRA_N"/>
    <property type="match status" value="1"/>
</dbReference>
<feature type="domain" description="NqrA N-terminal barrel-sandwich hybrid" evidence="2">
    <location>
        <begin position="4"/>
        <end position="97"/>
    </location>
</feature>
<evidence type="ECO:0000313" key="5">
    <source>
        <dbReference type="Proteomes" id="UP000722121"/>
    </source>
</evidence>
<keyword evidence="1" id="KW-0830">Ubiquinone</keyword>
<dbReference type="InterPro" id="IPR056147">
    <property type="entry name" value="NQRA_N"/>
</dbReference>
<dbReference type="InterPro" id="IPR008703">
    <property type="entry name" value="NqrA"/>
</dbReference>
<evidence type="ECO:0000313" key="4">
    <source>
        <dbReference type="EMBL" id="MBN4067214.1"/>
    </source>
</evidence>
<keyword evidence="1" id="KW-0915">Sodium</keyword>
<keyword evidence="1" id="KW-0520">NAD</keyword>
<evidence type="ECO:0000259" key="2">
    <source>
        <dbReference type="Pfam" id="PF05896"/>
    </source>
</evidence>
<comment type="catalytic activity">
    <reaction evidence="1">
        <text>a ubiquinone + n Na(+)(in) + NADH + H(+) = a ubiquinol + n Na(+)(out) + NAD(+)</text>
        <dbReference type="Rhea" id="RHEA:47748"/>
        <dbReference type="Rhea" id="RHEA-COMP:9565"/>
        <dbReference type="Rhea" id="RHEA-COMP:9566"/>
        <dbReference type="ChEBI" id="CHEBI:15378"/>
        <dbReference type="ChEBI" id="CHEBI:16389"/>
        <dbReference type="ChEBI" id="CHEBI:17976"/>
        <dbReference type="ChEBI" id="CHEBI:29101"/>
        <dbReference type="ChEBI" id="CHEBI:57540"/>
        <dbReference type="ChEBI" id="CHEBI:57945"/>
        <dbReference type="EC" id="7.2.1.1"/>
    </reaction>
</comment>
<reference evidence="4 5" key="1">
    <citation type="submission" date="2021-02" db="EMBL/GenBank/DDBJ databases">
        <title>Activity-based single-cell genomes from oceanic crustal fluid captures similar information to metagenomic and metatranscriptomic surveys with orders of magnitude less sampling.</title>
        <authorList>
            <person name="D'Angelo T.S."/>
            <person name="Orcutt B.N."/>
        </authorList>
    </citation>
    <scope>NUCLEOTIDE SEQUENCE [LARGE SCALE GENOMIC DNA]</scope>
    <source>
        <strain evidence="4">AH-315-G07</strain>
    </source>
</reference>
<proteinExistence type="inferred from homology"/>
<dbReference type="EC" id="7.2.1.1" evidence="1"/>
<comment type="subunit">
    <text evidence="1">Composed of six subunits; NqrA, NqrB, NqrC, NqrD, NqrE and NqrF.</text>
</comment>
<organism evidence="4 5">
    <name type="scientific">Simkania negevensis</name>
    <dbReference type="NCBI Taxonomy" id="83561"/>
    <lineage>
        <taxon>Bacteria</taxon>
        <taxon>Pseudomonadati</taxon>
        <taxon>Chlamydiota</taxon>
        <taxon>Chlamydiia</taxon>
        <taxon>Parachlamydiales</taxon>
        <taxon>Simkaniaceae</taxon>
        <taxon>Simkania</taxon>
    </lineage>
</organism>
<dbReference type="Proteomes" id="UP000722121">
    <property type="component" value="Unassembled WGS sequence"/>
</dbReference>
<evidence type="ECO:0000256" key="1">
    <source>
        <dbReference type="HAMAP-Rule" id="MF_00425"/>
    </source>
</evidence>
<dbReference type="HAMAP" id="MF_00425">
    <property type="entry name" value="NqrA"/>
    <property type="match status" value="1"/>
</dbReference>
<dbReference type="Pfam" id="PF24836">
    <property type="entry name" value="NQRA_2nd"/>
    <property type="match status" value="1"/>
</dbReference>
<dbReference type="PANTHER" id="PTHR37839">
    <property type="entry name" value="NA(+)-TRANSLOCATING NADH-QUINONE REDUCTASE SUBUNIT A"/>
    <property type="match status" value="1"/>
</dbReference>
<comment type="function">
    <text evidence="1">NQR complex catalyzes the reduction of ubiquinone-1 to ubiquinol by two successive reactions, coupled with the transport of Na(+) ions from the cytoplasm to the periplasm. NqrA to NqrE are probably involved in the second step, the conversion of ubisemiquinone to ubiquinol.</text>
</comment>
<sequence>MVDIKIKKGLDLPIKNKPTGSVQQLVRPDVVALNLSCFEELKFKLLAKPGERVKIGQPLVYDKAVEGRNFVSPGSGVIKEVRRGVKRCLLDIVIELDSSDEHHPAVALEPKRASREQLLDQLMKGGLFAHIRSRPCDLLADPKKSPKSIFVKAVETAPFTPPAEMQLEGFEGEFQLGLNALNKLTDGPVHLVHRAGTPCRAFSNAEGVEKHSVSGPHPASNLSIHIHHIDPIYHSDETVWTVSALDVVAIGELLLHGRYHTQRVVSIAGPGFLAEQVGFFYARAGHPVKAMIQSRMSDEGVRFISGDILTGKSVSSEEFLGFYDTTLSSLPENKKRQLLHFFRLGIDKFTATRTYLTGFLNLRQGEYDFTTSLHGEERAFVDEEIYAKVMPLPVPTVDFVKALMAEDYELAEALGLLEVAAEDFALPTFICPSKIEMVDIVQRGLRQYAKETL</sequence>
<dbReference type="NCBIfam" id="TIGR01936">
    <property type="entry name" value="nqrA"/>
    <property type="match status" value="1"/>
</dbReference>
<dbReference type="NCBIfam" id="NF003761">
    <property type="entry name" value="PRK05352.1-4"/>
    <property type="match status" value="1"/>
</dbReference>
<dbReference type="EMBL" id="JAFITR010000085">
    <property type="protein sequence ID" value="MBN4067214.1"/>
    <property type="molecule type" value="Genomic_DNA"/>
</dbReference>
<keyword evidence="1" id="KW-0739">Sodium transport</keyword>
<feature type="domain" description="NqrA second alpha/beta" evidence="3">
    <location>
        <begin position="114"/>
        <end position="258"/>
    </location>
</feature>
<comment type="similarity">
    <text evidence="1">Belongs to the NqrA family.</text>
</comment>
<accession>A0ABS3AUP5</accession>
<keyword evidence="1" id="KW-0813">Transport</keyword>
<gene>
    <name evidence="1" type="primary">nqrA</name>
    <name evidence="4" type="ORF">JYU14_03925</name>
</gene>
<evidence type="ECO:0000259" key="3">
    <source>
        <dbReference type="Pfam" id="PF24836"/>
    </source>
</evidence>
<keyword evidence="5" id="KW-1185">Reference proteome</keyword>
<keyword evidence="1" id="KW-0406">Ion transport</keyword>
<dbReference type="InterPro" id="IPR056148">
    <property type="entry name" value="NQRA_2nd"/>
</dbReference>
<name>A0ABS3AUP5_9BACT</name>
<keyword evidence="1" id="KW-1278">Translocase</keyword>
<comment type="caution">
    <text evidence="4">The sequence shown here is derived from an EMBL/GenBank/DDBJ whole genome shotgun (WGS) entry which is preliminary data.</text>
</comment>